<evidence type="ECO:0000256" key="3">
    <source>
        <dbReference type="ARBA" id="ARBA00022679"/>
    </source>
</evidence>
<name>A0AAW6U4N7_9MOLU</name>
<evidence type="ECO:0000313" key="7">
    <source>
        <dbReference type="Proteomes" id="UP001431532"/>
    </source>
</evidence>
<dbReference type="InterPro" id="IPR053888">
    <property type="entry name" value="MRM3-like_sub_bind"/>
</dbReference>
<keyword evidence="2 6" id="KW-0489">Methyltransferase</keyword>
<dbReference type="Pfam" id="PF22435">
    <property type="entry name" value="MRM3-like_sub_bind"/>
    <property type="match status" value="1"/>
</dbReference>
<evidence type="ECO:0000259" key="5">
    <source>
        <dbReference type="Pfam" id="PF22435"/>
    </source>
</evidence>
<gene>
    <name evidence="6" type="ORF">QJ521_05090</name>
</gene>
<dbReference type="InterPro" id="IPR029028">
    <property type="entry name" value="Alpha/beta_knot_MTases"/>
</dbReference>
<keyword evidence="3" id="KW-0808">Transferase</keyword>
<organism evidence="6 7">
    <name type="scientific">Peloplasma aerotolerans</name>
    <dbReference type="NCBI Taxonomy" id="3044389"/>
    <lineage>
        <taxon>Bacteria</taxon>
        <taxon>Bacillati</taxon>
        <taxon>Mycoplasmatota</taxon>
        <taxon>Mollicutes</taxon>
        <taxon>Acholeplasmatales</taxon>
        <taxon>Acholeplasmataceae</taxon>
        <taxon>Peloplasma</taxon>
    </lineage>
</organism>
<dbReference type="InterPro" id="IPR051259">
    <property type="entry name" value="rRNA_Methyltransferase"/>
</dbReference>
<reference evidence="6" key="1">
    <citation type="submission" date="2023-05" db="EMBL/GenBank/DDBJ databases">
        <title>Mariniplasma microaerophilum sp. nov., a novel anaerobic mollicute isolated from terrestrial mud volcano, Taman Peninsula, Russia.</title>
        <authorList>
            <person name="Khomyakova M.A."/>
            <person name="Merkel A.Y."/>
            <person name="Slobodkin A.I."/>
        </authorList>
    </citation>
    <scope>NUCLEOTIDE SEQUENCE</scope>
    <source>
        <strain evidence="6">M4Ah</strain>
    </source>
</reference>
<dbReference type="GO" id="GO:0008173">
    <property type="term" value="F:RNA methyltransferase activity"/>
    <property type="evidence" value="ECO:0007669"/>
    <property type="project" value="InterPro"/>
</dbReference>
<dbReference type="GO" id="GO:0003723">
    <property type="term" value="F:RNA binding"/>
    <property type="evidence" value="ECO:0007669"/>
    <property type="project" value="InterPro"/>
</dbReference>
<dbReference type="PANTHER" id="PTHR43191:SF2">
    <property type="entry name" value="RRNA METHYLTRANSFERASE 3, MITOCHONDRIAL"/>
    <property type="match status" value="1"/>
</dbReference>
<sequence>MKLITSKQNNSFKLWKNLKVKKYRDIHDMFLVYGKHLIEKAKEKHAIVDVITSNDQLEGILIDQALMNELQQTETSFDQIAICKKVNPMIQSNKILMLDDVQDPDNVGALIRSAAAFGFLHVIVSLKSADFYNEKVIRASKGAIFDVYLERRPLVEAIHQLKHHGYQIICADAHNKKTSNKTSPIVLVLGNEGHGISQEIKELSDASIQIPTQNVESLNVSVAGGILMYEWRAL</sequence>
<dbReference type="InterPro" id="IPR001537">
    <property type="entry name" value="SpoU_MeTrfase"/>
</dbReference>
<dbReference type="Gene3D" id="3.30.1330.30">
    <property type="match status" value="1"/>
</dbReference>
<dbReference type="InterPro" id="IPR029064">
    <property type="entry name" value="Ribosomal_eL30-like_sf"/>
</dbReference>
<evidence type="ECO:0000313" key="6">
    <source>
        <dbReference type="EMBL" id="MDI6452931.1"/>
    </source>
</evidence>
<dbReference type="SUPFAM" id="SSF55315">
    <property type="entry name" value="L30e-like"/>
    <property type="match status" value="1"/>
</dbReference>
<proteinExistence type="inferred from homology"/>
<dbReference type="RefSeq" id="WP_282839357.1">
    <property type="nucleotide sequence ID" value="NZ_JASCXW010000013.1"/>
</dbReference>
<protein>
    <submittedName>
        <fullName evidence="6">RNA methyltransferase</fullName>
    </submittedName>
</protein>
<feature type="domain" description="MRM3-like substrate binding" evidence="5">
    <location>
        <begin position="9"/>
        <end position="78"/>
    </location>
</feature>
<dbReference type="SUPFAM" id="SSF75217">
    <property type="entry name" value="alpha/beta knot"/>
    <property type="match status" value="1"/>
</dbReference>
<accession>A0AAW6U4N7</accession>
<dbReference type="GO" id="GO:0032259">
    <property type="term" value="P:methylation"/>
    <property type="evidence" value="ECO:0007669"/>
    <property type="project" value="UniProtKB-KW"/>
</dbReference>
<dbReference type="CDD" id="cd18095">
    <property type="entry name" value="SpoU-like_rRNA-MTase"/>
    <property type="match status" value="1"/>
</dbReference>
<dbReference type="Pfam" id="PF00588">
    <property type="entry name" value="SpoU_methylase"/>
    <property type="match status" value="1"/>
</dbReference>
<dbReference type="PANTHER" id="PTHR43191">
    <property type="entry name" value="RRNA METHYLTRANSFERASE 3"/>
    <property type="match status" value="1"/>
</dbReference>
<evidence type="ECO:0000256" key="1">
    <source>
        <dbReference type="ARBA" id="ARBA00007228"/>
    </source>
</evidence>
<comment type="similarity">
    <text evidence="1">Belongs to the class IV-like SAM-binding methyltransferase superfamily. RNA methyltransferase TrmH family.</text>
</comment>
<evidence type="ECO:0000259" key="4">
    <source>
        <dbReference type="Pfam" id="PF00588"/>
    </source>
</evidence>
<dbReference type="AlphaFoldDB" id="A0AAW6U4N7"/>
<dbReference type="InterPro" id="IPR029026">
    <property type="entry name" value="tRNA_m1G_MTases_N"/>
</dbReference>
<feature type="domain" description="tRNA/rRNA methyltransferase SpoU type" evidence="4">
    <location>
        <begin position="95"/>
        <end position="229"/>
    </location>
</feature>
<dbReference type="Gene3D" id="3.40.1280.10">
    <property type="match status" value="1"/>
</dbReference>
<dbReference type="EMBL" id="JASCXW010000013">
    <property type="protein sequence ID" value="MDI6452931.1"/>
    <property type="molecule type" value="Genomic_DNA"/>
</dbReference>
<keyword evidence="7" id="KW-1185">Reference proteome</keyword>
<dbReference type="GO" id="GO:0006396">
    <property type="term" value="P:RNA processing"/>
    <property type="evidence" value="ECO:0007669"/>
    <property type="project" value="InterPro"/>
</dbReference>
<dbReference type="Proteomes" id="UP001431532">
    <property type="component" value="Unassembled WGS sequence"/>
</dbReference>
<comment type="caution">
    <text evidence="6">The sequence shown here is derived from an EMBL/GenBank/DDBJ whole genome shotgun (WGS) entry which is preliminary data.</text>
</comment>
<evidence type="ECO:0000256" key="2">
    <source>
        <dbReference type="ARBA" id="ARBA00022603"/>
    </source>
</evidence>